<dbReference type="EMBL" id="OX365937">
    <property type="protein sequence ID" value="CAI4045029.1"/>
    <property type="molecule type" value="Genomic_DNA"/>
</dbReference>
<sequence length="350" mass="40105">MDQQTSSFINDKLFTEVKPVLFTDLIHHLKIGPSMAKKLMFGYYKQTTNAKFNCVVMCCYKDQTIKIIHDVTNIPDQDSIIDCFIYAFNPMDTFIPYYDIIDQKGCLTIKNPYELTVSESVRAVERTKTLEEKPKQLARPTVRSKTIPEESAAKKSKSKDMGLRSTALLARMKKDRDDKEASRQNELRKRKEENMQKINKKNPERVAQMEKLNSLFVEDDLEDEELDENTRPKSPEKAAVEDIDKNSNDLEDLLETTAEDSLMEVPKAKQTERSVTEISKEPKLEEESSSFIDEDGYIVTKRPATSTPPRKSSPVTKRALSSKQQESSSSSSKRSKKQGTLESFFKRKAK</sequence>
<feature type="compositionally biased region" description="Basic and acidic residues" evidence="1">
    <location>
        <begin position="266"/>
        <end position="286"/>
    </location>
</feature>
<evidence type="ECO:0000313" key="2">
    <source>
        <dbReference type="EMBL" id="CAI4045029.1"/>
    </source>
</evidence>
<reference evidence="2" key="1">
    <citation type="submission" date="2022-10" db="EMBL/GenBank/DDBJ databases">
        <authorList>
            <person name="Byrne P K."/>
        </authorList>
    </citation>
    <scope>NUCLEOTIDE SEQUENCE</scope>
    <source>
        <strain evidence="2">ZP964</strain>
    </source>
</reference>
<evidence type="ECO:0000256" key="1">
    <source>
        <dbReference type="SAM" id="MobiDB-lite"/>
    </source>
</evidence>
<organism evidence="2 3">
    <name type="scientific">Saccharomyces uvarum</name>
    <name type="common">Yeast</name>
    <name type="synonym">Saccharomyces bayanus var. uvarum</name>
    <dbReference type="NCBI Taxonomy" id="230603"/>
    <lineage>
        <taxon>Eukaryota</taxon>
        <taxon>Fungi</taxon>
        <taxon>Dikarya</taxon>
        <taxon>Ascomycota</taxon>
        <taxon>Saccharomycotina</taxon>
        <taxon>Saccharomycetes</taxon>
        <taxon>Saccharomycetales</taxon>
        <taxon>Saccharomycetaceae</taxon>
        <taxon>Saccharomyces</taxon>
    </lineage>
</organism>
<accession>A0ABN8WIC5</accession>
<feature type="compositionally biased region" description="Acidic residues" evidence="1">
    <location>
        <begin position="249"/>
        <end position="262"/>
    </location>
</feature>
<keyword evidence="3" id="KW-1185">Reference proteome</keyword>
<feature type="compositionally biased region" description="Low complexity" evidence="1">
    <location>
        <begin position="321"/>
        <end position="332"/>
    </location>
</feature>
<feature type="compositionally biased region" description="Basic and acidic residues" evidence="1">
    <location>
        <begin position="172"/>
        <end position="206"/>
    </location>
</feature>
<feature type="compositionally biased region" description="Basic and acidic residues" evidence="1">
    <location>
        <begin position="146"/>
        <end position="162"/>
    </location>
</feature>
<protein>
    <recommendedName>
        <fullName evidence="4">DNA polymerase delta subunit 3</fullName>
    </recommendedName>
</protein>
<feature type="compositionally biased region" description="Basic and acidic residues" evidence="1">
    <location>
        <begin position="228"/>
        <end position="248"/>
    </location>
</feature>
<dbReference type="Proteomes" id="UP001162085">
    <property type="component" value="Chromosome 10"/>
</dbReference>
<gene>
    <name evidence="2" type="primary">SUVZ10G2280</name>
    <name evidence="2" type="ORF">SUVZ_10G2280</name>
</gene>
<feature type="compositionally biased region" description="Polar residues" evidence="1">
    <location>
        <begin position="303"/>
        <end position="315"/>
    </location>
</feature>
<evidence type="ECO:0008006" key="4">
    <source>
        <dbReference type="Google" id="ProtNLM"/>
    </source>
</evidence>
<evidence type="ECO:0000313" key="3">
    <source>
        <dbReference type="Proteomes" id="UP001162085"/>
    </source>
</evidence>
<proteinExistence type="predicted"/>
<feature type="region of interest" description="Disordered" evidence="1">
    <location>
        <begin position="218"/>
        <end position="350"/>
    </location>
</feature>
<feature type="region of interest" description="Disordered" evidence="1">
    <location>
        <begin position="132"/>
        <end position="206"/>
    </location>
</feature>
<name>A0ABN8WIC5_SACUV</name>
<feature type="compositionally biased region" description="Acidic residues" evidence="1">
    <location>
        <begin position="218"/>
        <end position="227"/>
    </location>
</feature>